<dbReference type="Pfam" id="PF07669">
    <property type="entry name" value="Eco57I"/>
    <property type="match status" value="1"/>
</dbReference>
<dbReference type="InterPro" id="IPR011639">
    <property type="entry name" value="MethylTrfase_TaqI-like_dom"/>
</dbReference>
<evidence type="ECO:0000313" key="11">
    <source>
        <dbReference type="EMBL" id="UYP45525.1"/>
    </source>
</evidence>
<dbReference type="PANTHER" id="PTHR33841:SF6">
    <property type="entry name" value="TYPE II METHYLTRANSFERASE M.HINDII"/>
    <property type="match status" value="1"/>
</dbReference>
<accession>A0ABY6HPT0</accession>
<evidence type="ECO:0000259" key="10">
    <source>
        <dbReference type="Pfam" id="PF12950"/>
    </source>
</evidence>
<dbReference type="PROSITE" id="PS00092">
    <property type="entry name" value="N6_MTASE"/>
    <property type="match status" value="1"/>
</dbReference>
<evidence type="ECO:0000256" key="5">
    <source>
        <dbReference type="ARBA" id="ARBA00022747"/>
    </source>
</evidence>
<keyword evidence="4" id="KW-0949">S-adenosyl-L-methionine</keyword>
<dbReference type="PANTHER" id="PTHR33841">
    <property type="entry name" value="DNA METHYLTRANSFERASE YEEA-RELATED"/>
    <property type="match status" value="1"/>
</dbReference>
<dbReference type="Proteomes" id="UP001208689">
    <property type="component" value="Chromosome"/>
</dbReference>
<keyword evidence="8" id="KW-0812">Transmembrane</keyword>
<evidence type="ECO:0000259" key="9">
    <source>
        <dbReference type="Pfam" id="PF07669"/>
    </source>
</evidence>
<evidence type="ECO:0000313" key="12">
    <source>
        <dbReference type="Proteomes" id="UP001208689"/>
    </source>
</evidence>
<keyword evidence="2" id="KW-0489">Methyltransferase</keyword>
<dbReference type="Pfam" id="PF12950">
    <property type="entry name" value="TaqI_C"/>
    <property type="match status" value="1"/>
</dbReference>
<keyword evidence="5" id="KW-0680">Restriction system</keyword>
<dbReference type="InterPro" id="IPR050953">
    <property type="entry name" value="N4_N6_ade-DNA_methylase"/>
</dbReference>
<keyword evidence="8" id="KW-0472">Membrane</keyword>
<keyword evidence="3" id="KW-0808">Transferase</keyword>
<keyword evidence="6" id="KW-0238">DNA-binding</keyword>
<dbReference type="InterPro" id="IPR029063">
    <property type="entry name" value="SAM-dependent_MTases_sf"/>
</dbReference>
<dbReference type="PRINTS" id="PR00507">
    <property type="entry name" value="N12N6MTFRASE"/>
</dbReference>
<keyword evidence="12" id="KW-1185">Reference proteome</keyword>
<organism evidence="11 12">
    <name type="scientific">Candidatus Lokiarchaeum ossiferum</name>
    <dbReference type="NCBI Taxonomy" id="2951803"/>
    <lineage>
        <taxon>Archaea</taxon>
        <taxon>Promethearchaeati</taxon>
        <taxon>Promethearchaeota</taxon>
        <taxon>Promethearchaeia</taxon>
        <taxon>Promethearchaeales</taxon>
        <taxon>Promethearchaeaceae</taxon>
        <taxon>Candidatus Lokiarchaeum</taxon>
    </lineage>
</organism>
<evidence type="ECO:0000256" key="6">
    <source>
        <dbReference type="ARBA" id="ARBA00023125"/>
    </source>
</evidence>
<feature type="transmembrane region" description="Helical" evidence="8">
    <location>
        <begin position="184"/>
        <end position="202"/>
    </location>
</feature>
<evidence type="ECO:0000256" key="8">
    <source>
        <dbReference type="SAM" id="Phobius"/>
    </source>
</evidence>
<evidence type="ECO:0000256" key="4">
    <source>
        <dbReference type="ARBA" id="ARBA00022691"/>
    </source>
</evidence>
<dbReference type="Gene3D" id="3.40.50.150">
    <property type="entry name" value="Vaccinia Virus protein VP39"/>
    <property type="match status" value="1"/>
</dbReference>
<proteinExistence type="predicted"/>
<dbReference type="EC" id="2.1.1.72" evidence="1"/>
<dbReference type="SUPFAM" id="SSF53335">
    <property type="entry name" value="S-adenosyl-L-methionine-dependent methyltransferases"/>
    <property type="match status" value="1"/>
</dbReference>
<dbReference type="InterPro" id="IPR025931">
    <property type="entry name" value="TaqI_C"/>
</dbReference>
<protein>
    <recommendedName>
        <fullName evidence="1">site-specific DNA-methyltransferase (adenine-specific)</fullName>
        <ecNumber evidence="1">2.1.1.72</ecNumber>
    </recommendedName>
</protein>
<feature type="domain" description="TaqI-like C-terminal specificity" evidence="10">
    <location>
        <begin position="504"/>
        <end position="622"/>
    </location>
</feature>
<dbReference type="InterPro" id="IPR023135">
    <property type="entry name" value="N6_DNA_MeTrfase_TaqI_C"/>
</dbReference>
<dbReference type="SUPFAM" id="SSF116734">
    <property type="entry name" value="DNA methylase specificity domain"/>
    <property type="match status" value="1"/>
</dbReference>
<evidence type="ECO:0000256" key="1">
    <source>
        <dbReference type="ARBA" id="ARBA00011900"/>
    </source>
</evidence>
<dbReference type="Gene3D" id="3.90.220.10">
    <property type="entry name" value="Adenine-n6-DNA-methyltransferase Taqi, Chain A, domain 2"/>
    <property type="match status" value="1"/>
</dbReference>
<comment type="catalytic activity">
    <reaction evidence="7">
        <text>a 2'-deoxyadenosine in DNA + S-adenosyl-L-methionine = an N(6)-methyl-2'-deoxyadenosine in DNA + S-adenosyl-L-homocysteine + H(+)</text>
        <dbReference type="Rhea" id="RHEA:15197"/>
        <dbReference type="Rhea" id="RHEA-COMP:12418"/>
        <dbReference type="Rhea" id="RHEA-COMP:12419"/>
        <dbReference type="ChEBI" id="CHEBI:15378"/>
        <dbReference type="ChEBI" id="CHEBI:57856"/>
        <dbReference type="ChEBI" id="CHEBI:59789"/>
        <dbReference type="ChEBI" id="CHEBI:90615"/>
        <dbReference type="ChEBI" id="CHEBI:90616"/>
        <dbReference type="EC" id="2.1.1.72"/>
    </reaction>
</comment>
<gene>
    <name evidence="11" type="ORF">NEF87_001810</name>
</gene>
<feature type="domain" description="Type II methyltransferase M.TaqI-like" evidence="9">
    <location>
        <begin position="221"/>
        <end position="383"/>
    </location>
</feature>
<evidence type="ECO:0000256" key="2">
    <source>
        <dbReference type="ARBA" id="ARBA00022603"/>
    </source>
</evidence>
<reference evidence="11" key="1">
    <citation type="submission" date="2022-09" db="EMBL/GenBank/DDBJ databases">
        <title>Actin cytoskeleton and complex cell architecture in an #Asgard archaeon.</title>
        <authorList>
            <person name="Ponce Toledo R.I."/>
            <person name="Schleper C."/>
            <person name="Rodrigues Oliveira T."/>
            <person name="Wollweber F."/>
            <person name="Xu J."/>
            <person name="Rittmann S."/>
            <person name="Klingl A."/>
            <person name="Pilhofer M."/>
        </authorList>
    </citation>
    <scope>NUCLEOTIDE SEQUENCE</scope>
    <source>
        <strain evidence="11">B-35</strain>
    </source>
</reference>
<name>A0ABY6HPT0_9ARCH</name>
<evidence type="ECO:0000256" key="3">
    <source>
        <dbReference type="ARBA" id="ARBA00022679"/>
    </source>
</evidence>
<evidence type="ECO:0000256" key="7">
    <source>
        <dbReference type="ARBA" id="ARBA00047942"/>
    </source>
</evidence>
<sequence>MKEKINGQIQDTLMKDSDNYVLNKDFIQNYLVILVFLSKSELFTHFSKSQQSKLKKTLFNIFKKEFSPSITNFQEIQKFVSVLPPNMTFFRDNQLSSDQLKWNNNKNEVSMYSNIFLGQNSKLADIFEFHAILQTLRYDSTNKKSQIQKNRGAFFTPLNVINFILESLNQKLLDSFKTRKKVRILDYSCGMGGFIICTLVYISNLLSDSTILHGDIEIEFWGIDIDIFALDIAQFSLKLLNNNDNFNASQISVSFFHQDSLKPIDDKNIISNDLNLKFRHQLCPFNEKFSDFILSNPPYVSWGLGRVGKLGKDQTQMLRQNFSHSAEYKISYYAIFIERAIQLLKNHGFAALVVPDSFLMGKYFHKLRNYILHTTRIQEINLFQRNFWSGVDSGLPVIIIFQKDAMKIKKQQMISRMLSFSPQHIKILHEYQMDQQYFAKISRSRFRLLFSEESLLYINRLEQNSIPLDQLFEIHHGIRSKKGIGKKEITSKLRLGSSWMPGLVSGNDVEPYKLSYRGFYINTKPENLYSGGYQRYHIEQNKIILRRTSDRLIAAVDEKGYYHTNTLLYIIPKEGVKSPISLYELCALLNSNLLNKYYALISLKSKRTLPQVEIDMLNKIPLKIQKESAEIIQLVKKIHTLKTKNTRTNEEEQEITNFFDLIEKNLENLYLKLRI</sequence>
<dbReference type="EMBL" id="CP104013">
    <property type="protein sequence ID" value="UYP45525.1"/>
    <property type="molecule type" value="Genomic_DNA"/>
</dbReference>
<keyword evidence="8" id="KW-1133">Transmembrane helix</keyword>
<dbReference type="InterPro" id="IPR002052">
    <property type="entry name" value="DNA_methylase_N6_adenine_CS"/>
</dbReference>